<feature type="compositionally biased region" description="Polar residues" evidence="1">
    <location>
        <begin position="240"/>
        <end position="256"/>
    </location>
</feature>
<dbReference type="EMBL" id="CP104013">
    <property type="protein sequence ID" value="UYP47022.1"/>
    <property type="molecule type" value="Genomic_DNA"/>
</dbReference>
<protein>
    <submittedName>
        <fullName evidence="2">Uncharacterized protein</fullName>
    </submittedName>
</protein>
<evidence type="ECO:0000313" key="2">
    <source>
        <dbReference type="EMBL" id="UYP47022.1"/>
    </source>
</evidence>
<keyword evidence="3" id="KW-1185">Reference proteome</keyword>
<accession>A0ABY6HVZ1</accession>
<reference evidence="2" key="1">
    <citation type="submission" date="2022-09" db="EMBL/GenBank/DDBJ databases">
        <title>Actin cytoskeleton and complex cell architecture in an #Asgard archaeon.</title>
        <authorList>
            <person name="Ponce Toledo R.I."/>
            <person name="Schleper C."/>
            <person name="Rodrigues Oliveira T."/>
            <person name="Wollweber F."/>
            <person name="Xu J."/>
            <person name="Rittmann S."/>
            <person name="Klingl A."/>
            <person name="Pilhofer M."/>
        </authorList>
    </citation>
    <scope>NUCLEOTIDE SEQUENCE</scope>
    <source>
        <strain evidence="2">B-35</strain>
    </source>
</reference>
<sequence length="317" mass="36184">MLVLVLSKKRKEKAIVSGHEMHSALNRLASRISYINTKSEFDKTKVELIKLYTKIKQHPVLMEFDNQRVELLRECNINIQFLNRDEDVWNLISRGKIEDAYEEIIATTKAISDHPDRHYIKSWVSSQIRESLKKIADLAAALPKKKEDTSQTIMPKEFSSTDTPFSPLASNKTIKPQFDVPINPFAKSEFTSLSSEENPFDQAKPRTTATIHPSPDSATLFKPNDIASPFEKTFRPKNLTPASSESKTIMPSNPQAVQYPDDNSIKTFWIRDEKTKIQPSSSQEPENTPFKSEVQNNEADPFKNITKKLTSSKNREE</sequence>
<gene>
    <name evidence="2" type="ORF">NEF87_003307</name>
</gene>
<proteinExistence type="predicted"/>
<dbReference type="Proteomes" id="UP001208689">
    <property type="component" value="Chromosome"/>
</dbReference>
<evidence type="ECO:0000256" key="1">
    <source>
        <dbReference type="SAM" id="MobiDB-lite"/>
    </source>
</evidence>
<feature type="compositionally biased region" description="Polar residues" evidence="1">
    <location>
        <begin position="307"/>
        <end position="317"/>
    </location>
</feature>
<feature type="region of interest" description="Disordered" evidence="1">
    <location>
        <begin position="196"/>
        <end position="317"/>
    </location>
</feature>
<evidence type="ECO:0000313" key="3">
    <source>
        <dbReference type="Proteomes" id="UP001208689"/>
    </source>
</evidence>
<feature type="compositionally biased region" description="Polar residues" evidence="1">
    <location>
        <begin position="277"/>
        <end position="298"/>
    </location>
</feature>
<name>A0ABY6HVZ1_9ARCH</name>
<organism evidence="2 3">
    <name type="scientific">Candidatus Lokiarchaeum ossiferum</name>
    <dbReference type="NCBI Taxonomy" id="2951803"/>
    <lineage>
        <taxon>Archaea</taxon>
        <taxon>Promethearchaeati</taxon>
        <taxon>Promethearchaeota</taxon>
        <taxon>Promethearchaeia</taxon>
        <taxon>Promethearchaeales</taxon>
        <taxon>Promethearchaeaceae</taxon>
        <taxon>Candidatus Lokiarchaeum</taxon>
    </lineage>
</organism>